<name>A0A8I2YYN4_9AGAM</name>
<gene>
    <name evidence="2" type="ORF">JVT61DRAFT_11858</name>
</gene>
<feature type="compositionally biased region" description="Basic and acidic residues" evidence="1">
    <location>
        <begin position="15"/>
        <end position="39"/>
    </location>
</feature>
<dbReference type="AlphaFoldDB" id="A0A8I2YYN4"/>
<protein>
    <recommendedName>
        <fullName evidence="4">Protein kinase domain-containing protein</fullName>
    </recommendedName>
</protein>
<evidence type="ECO:0008006" key="4">
    <source>
        <dbReference type="Google" id="ProtNLM"/>
    </source>
</evidence>
<evidence type="ECO:0000313" key="3">
    <source>
        <dbReference type="Proteomes" id="UP000683000"/>
    </source>
</evidence>
<feature type="region of interest" description="Disordered" evidence="1">
    <location>
        <begin position="1"/>
        <end position="43"/>
    </location>
</feature>
<keyword evidence="3" id="KW-1185">Reference proteome</keyword>
<evidence type="ECO:0000256" key="1">
    <source>
        <dbReference type="SAM" id="MobiDB-lite"/>
    </source>
</evidence>
<comment type="caution">
    <text evidence="2">The sequence shown here is derived from an EMBL/GenBank/DDBJ whole genome shotgun (WGS) entry which is preliminary data.</text>
</comment>
<dbReference type="Proteomes" id="UP000683000">
    <property type="component" value="Unassembled WGS sequence"/>
</dbReference>
<evidence type="ECO:0000313" key="2">
    <source>
        <dbReference type="EMBL" id="KAG6379393.1"/>
    </source>
</evidence>
<accession>A0A8I2YYN4</accession>
<feature type="region of interest" description="Disordered" evidence="1">
    <location>
        <begin position="197"/>
        <end position="229"/>
    </location>
</feature>
<feature type="compositionally biased region" description="Basic and acidic residues" evidence="1">
    <location>
        <begin position="205"/>
        <end position="217"/>
    </location>
</feature>
<dbReference type="EMBL" id="JAGFBS010000005">
    <property type="protein sequence ID" value="KAG6379393.1"/>
    <property type="molecule type" value="Genomic_DNA"/>
</dbReference>
<proteinExistence type="predicted"/>
<dbReference type="OrthoDB" id="5327923at2759"/>
<sequence length="745" mass="84035">MKRGFLTTDKAKRKLTADTDVRKDNDLKGKGKGKAKAEETPADNIKPYPSLLDLHSVPPSIKSLMNYPKAKNRFTFRHWPRDPNGKPIVPSDIHGKEAGNGLNLWGATLYDFYFVRRIPSSVHGLTISTGSKLTKVMEAFGELEHAQNEIAWAAREADPKEVPAWDPAQAIVAHERHVHAGSGDIYSMKKKRTVPSDKSVVAPVEMKREPASKDRTNKPSGKPADTMGKVMPRLPSEIAVESPFHPSHYPYPWPLVPFEGTCSPFPLQRGIPIHLLPKKLYVHDPWKLVHVNSRTLSLDPSWVEFWISKDDHIHTYTLCLPPESQKMAEDAEKAAVAAEEEALKIPETVFISPQETEGPTEQPAIRAFLPKRPRKPTQVPEAHLFLSPKGRLGEGNHSIVYEAELELPRDLFCESTYCKSCLDEQIEVEVDRLKESGEWEERLNKAAKAYQGPREHDAVSADIPTSSSVQLPPRNVGFVKVRLEHVPTETVDMVAVTAPGETPPADAPSELFARVSDSVVNRYVEYQGPVTPIHPNIQWQSPSLPDTLCKHQAETMKPVPRTARFRVAAKLSLPGDPHLEHEASNYLKFPAHFFQHWTGYNVIPPLHDPTPVGALVPQFFGHYTPDSDGKRSNTYRSPILLIEHCGTPISADKLSIDERHECAALLFRFHTEGWLHASFAERNILMQKQHPTCSPLEEKEECDFPHRHRRYSFRLIDFGRSVEYEDTSNMRAREEHFGKELFGIL</sequence>
<organism evidence="2 3">
    <name type="scientific">Boletus reticuloceps</name>
    <dbReference type="NCBI Taxonomy" id="495285"/>
    <lineage>
        <taxon>Eukaryota</taxon>
        <taxon>Fungi</taxon>
        <taxon>Dikarya</taxon>
        <taxon>Basidiomycota</taxon>
        <taxon>Agaricomycotina</taxon>
        <taxon>Agaricomycetes</taxon>
        <taxon>Agaricomycetidae</taxon>
        <taxon>Boletales</taxon>
        <taxon>Boletineae</taxon>
        <taxon>Boletaceae</taxon>
        <taxon>Boletoideae</taxon>
        <taxon>Boletus</taxon>
    </lineage>
</organism>
<reference evidence="2" key="1">
    <citation type="submission" date="2021-03" db="EMBL/GenBank/DDBJ databases">
        <title>Evolutionary innovations through gain and loss of genes in the ectomycorrhizal Boletales.</title>
        <authorList>
            <person name="Wu G."/>
            <person name="Miyauchi S."/>
            <person name="Morin E."/>
            <person name="Yang Z.-L."/>
            <person name="Xu J."/>
            <person name="Martin F.M."/>
        </authorList>
    </citation>
    <scope>NUCLEOTIDE SEQUENCE</scope>
    <source>
        <strain evidence="2">BR01</strain>
    </source>
</reference>